<dbReference type="SUPFAM" id="SSF57903">
    <property type="entry name" value="FYVE/PHD zinc finger"/>
    <property type="match status" value="2"/>
</dbReference>
<dbReference type="GO" id="GO:0036205">
    <property type="term" value="P:histone catabolic process"/>
    <property type="evidence" value="ECO:0007669"/>
    <property type="project" value="TreeGrafter"/>
</dbReference>
<evidence type="ECO:0000256" key="1">
    <source>
        <dbReference type="ARBA" id="ARBA00022723"/>
    </source>
</evidence>
<evidence type="ECO:0000256" key="3">
    <source>
        <dbReference type="ARBA" id="ARBA00022833"/>
    </source>
</evidence>
<evidence type="ECO:0000313" key="10">
    <source>
        <dbReference type="Proteomes" id="UP000054007"/>
    </source>
</evidence>
<keyword evidence="1" id="KW-0479">Metal-binding</keyword>
<feature type="compositionally biased region" description="Low complexity" evidence="5">
    <location>
        <begin position="540"/>
        <end position="554"/>
    </location>
</feature>
<name>A0A0D7BCP7_9AGAR</name>
<dbReference type="InterPro" id="IPR034732">
    <property type="entry name" value="EPHD"/>
</dbReference>
<gene>
    <name evidence="9" type="ORF">CYLTODRAFT_431056</name>
</gene>
<dbReference type="SMART" id="SM00401">
    <property type="entry name" value="ZnF_GATA"/>
    <property type="match status" value="1"/>
</dbReference>
<dbReference type="Gene3D" id="1.10.10.60">
    <property type="entry name" value="Homeodomain-like"/>
    <property type="match status" value="1"/>
</dbReference>
<dbReference type="Pfam" id="PF13832">
    <property type="entry name" value="zf-HC5HC2H_2"/>
    <property type="match status" value="1"/>
</dbReference>
<keyword evidence="3" id="KW-0862">Zinc</keyword>
<dbReference type="PROSITE" id="PS51038">
    <property type="entry name" value="BAH"/>
    <property type="match status" value="1"/>
</dbReference>
<dbReference type="SMART" id="SM00249">
    <property type="entry name" value="PHD"/>
    <property type="match status" value="3"/>
</dbReference>
<dbReference type="PANTHER" id="PTHR47672:SF1">
    <property type="entry name" value="E3 UBIQUITIN-PROTEIN LIGASE SNT2"/>
    <property type="match status" value="1"/>
</dbReference>
<evidence type="ECO:0000259" key="6">
    <source>
        <dbReference type="PROSITE" id="PS50016"/>
    </source>
</evidence>
<dbReference type="STRING" id="1314674.A0A0D7BCP7"/>
<evidence type="ECO:0000256" key="5">
    <source>
        <dbReference type="SAM" id="MobiDB-lite"/>
    </source>
</evidence>
<evidence type="ECO:0000313" key="9">
    <source>
        <dbReference type="EMBL" id="KIY68025.1"/>
    </source>
</evidence>
<dbReference type="InterPro" id="IPR029617">
    <property type="entry name" value="Snt2"/>
</dbReference>
<accession>A0A0D7BCP7</accession>
<dbReference type="Pfam" id="PF00628">
    <property type="entry name" value="PHD"/>
    <property type="match status" value="1"/>
</dbReference>
<dbReference type="PROSITE" id="PS51805">
    <property type="entry name" value="EPHD"/>
    <property type="match status" value="1"/>
</dbReference>
<feature type="domain" description="PHD-type" evidence="8">
    <location>
        <begin position="622"/>
        <end position="751"/>
    </location>
</feature>
<dbReference type="PANTHER" id="PTHR47672">
    <property type="entry name" value="E3 UBIQUITIN-PROTEIN LIGASE SNT2"/>
    <property type="match status" value="1"/>
</dbReference>
<keyword evidence="2 4" id="KW-0863">Zinc-finger</keyword>
<dbReference type="PROSITE" id="PS01359">
    <property type="entry name" value="ZF_PHD_1"/>
    <property type="match status" value="1"/>
</dbReference>
<dbReference type="InterPro" id="IPR019786">
    <property type="entry name" value="Zinc_finger_PHD-type_CS"/>
</dbReference>
<dbReference type="InterPro" id="IPR043151">
    <property type="entry name" value="BAH_sf"/>
</dbReference>
<dbReference type="GO" id="GO:0003682">
    <property type="term" value="F:chromatin binding"/>
    <property type="evidence" value="ECO:0007669"/>
    <property type="project" value="InterPro"/>
</dbReference>
<dbReference type="GO" id="GO:0043565">
    <property type="term" value="F:sequence-specific DNA binding"/>
    <property type="evidence" value="ECO:0007669"/>
    <property type="project" value="InterPro"/>
</dbReference>
<evidence type="ECO:0000256" key="2">
    <source>
        <dbReference type="ARBA" id="ARBA00022771"/>
    </source>
</evidence>
<dbReference type="OrthoDB" id="336088at2759"/>
<feature type="domain" description="BAH" evidence="7">
    <location>
        <begin position="1"/>
        <end position="97"/>
    </location>
</feature>
<dbReference type="GO" id="GO:0006355">
    <property type="term" value="P:regulation of DNA-templated transcription"/>
    <property type="evidence" value="ECO:0007669"/>
    <property type="project" value="InterPro"/>
</dbReference>
<dbReference type="Gene3D" id="2.30.30.490">
    <property type="match status" value="1"/>
</dbReference>
<feature type="region of interest" description="Disordered" evidence="5">
    <location>
        <begin position="190"/>
        <end position="227"/>
    </location>
</feature>
<dbReference type="InterPro" id="IPR001025">
    <property type="entry name" value="BAH_dom"/>
</dbReference>
<dbReference type="EMBL" id="KN880511">
    <property type="protein sequence ID" value="KIY68025.1"/>
    <property type="molecule type" value="Genomic_DNA"/>
</dbReference>
<protein>
    <recommendedName>
        <fullName evidence="11">BAH-domain-containing protein</fullName>
    </recommendedName>
</protein>
<dbReference type="Gene3D" id="3.30.40.10">
    <property type="entry name" value="Zinc/RING finger domain, C3HC4 (zinc finger)"/>
    <property type="match status" value="2"/>
</dbReference>
<dbReference type="InterPro" id="IPR001965">
    <property type="entry name" value="Znf_PHD"/>
</dbReference>
<dbReference type="InterPro" id="IPR019787">
    <property type="entry name" value="Znf_PHD-finger"/>
</dbReference>
<dbReference type="Pfam" id="PF01426">
    <property type="entry name" value="BAH"/>
    <property type="match status" value="1"/>
</dbReference>
<keyword evidence="10" id="KW-1185">Reference proteome</keyword>
<evidence type="ECO:0000259" key="7">
    <source>
        <dbReference type="PROSITE" id="PS51038"/>
    </source>
</evidence>
<dbReference type="Proteomes" id="UP000054007">
    <property type="component" value="Unassembled WGS sequence"/>
</dbReference>
<evidence type="ECO:0000256" key="4">
    <source>
        <dbReference type="PROSITE-ProRule" id="PRU00146"/>
    </source>
</evidence>
<sequence length="872" mass="98736">MEFLRPLGKHDQDYQYTRVRLAWYYRPSDVSDRSSSDSRLLLSGMFCEVVDINQIRARCHVVHRDKISDISAWRKKPDHFYYLRLFDPYMRKELEIIQATEVKNIPDEVRNVLTSRYEYVICEKEYLPDLTDNIRLCETCTKWCPTPDSVQCDKCKHYYHMACVQPPLTAKPSRGYGWSCANCSGQHEHDFEGGNTRQSTPSGKAPRPSAPVTRFRGRPRKDKNKPDDINQIRIKYFKMWPFRYFGQYTCAEETLDPDDLISPRAPIRVGPKFQMLTLPALFSEYPEDEERGGEDTVEIFGAVNMLTSTELEALKNGLTSDPKEASSVDWLTEVIRRYSEVALSAGAMSTVDMSGETRLEMWKDRPTRWFDTEWSREEVLAFEDAIGQIGARLRECREEVGTRSLPEVVRFYGHWKNGKLGEEHSAARRAGTVPEPAYRRFSAEAAAGRRLIVGLPDEESSVVTRPSKAPSCGACRTRETPQWWKAPKGLATSFLCDTCSRNWRKYADLNVRSVREESSSKAKIIEKREREGTPVLAPISSSKRSTKAPTSAASTPPPPSNVPTHKCLCCGKNGPVGSVLKCCKCGFSAHAGVIGAVVEKDGFDKWECDLCANEEALEASLSLNCALCPTFGDEKKTGPSPKTFHRACKPTEGAQWAHVVCAVFIPELLFSDCERLRLVEGASTIVHHRWLTMCAICHEKKGAVVKCSDCNREYHVSCAWEFGHRFGFEMQTVKSSRRDTTITTTFLGETAQMVPIISCKEHEHRRRIIHDMCKTNAEGDTALQVYCRAHKQASDQMHALLRKARRLDQLLNLREPGLTATTEMNNTTCTRCATQYTPAWHEEADGTYCHRCFFVRKAEGGTSSDGDIVMVQ</sequence>
<dbReference type="GO" id="GO:0008270">
    <property type="term" value="F:zinc ion binding"/>
    <property type="evidence" value="ECO:0007669"/>
    <property type="project" value="UniProtKB-KW"/>
</dbReference>
<dbReference type="InterPro" id="IPR013083">
    <property type="entry name" value="Znf_RING/FYVE/PHD"/>
</dbReference>
<feature type="domain" description="PHD-type" evidence="6">
    <location>
        <begin position="134"/>
        <end position="186"/>
    </location>
</feature>
<dbReference type="PROSITE" id="PS50016">
    <property type="entry name" value="ZF_PHD_2"/>
    <property type="match status" value="1"/>
</dbReference>
<dbReference type="InterPro" id="IPR011011">
    <property type="entry name" value="Znf_FYVE_PHD"/>
</dbReference>
<evidence type="ECO:0000259" key="8">
    <source>
        <dbReference type="PROSITE" id="PS51805"/>
    </source>
</evidence>
<dbReference type="InterPro" id="IPR000679">
    <property type="entry name" value="Znf_GATA"/>
</dbReference>
<dbReference type="AlphaFoldDB" id="A0A0D7BCP7"/>
<organism evidence="9 10">
    <name type="scientific">Cylindrobasidium torrendii FP15055 ss-10</name>
    <dbReference type="NCBI Taxonomy" id="1314674"/>
    <lineage>
        <taxon>Eukaryota</taxon>
        <taxon>Fungi</taxon>
        <taxon>Dikarya</taxon>
        <taxon>Basidiomycota</taxon>
        <taxon>Agaricomycotina</taxon>
        <taxon>Agaricomycetes</taxon>
        <taxon>Agaricomycetidae</taxon>
        <taxon>Agaricales</taxon>
        <taxon>Marasmiineae</taxon>
        <taxon>Physalacriaceae</taxon>
        <taxon>Cylindrobasidium</taxon>
    </lineage>
</organism>
<reference evidence="9 10" key="1">
    <citation type="journal article" date="2015" name="Fungal Genet. Biol.">
        <title>Evolution of novel wood decay mechanisms in Agaricales revealed by the genome sequences of Fistulina hepatica and Cylindrobasidium torrendii.</title>
        <authorList>
            <person name="Floudas D."/>
            <person name="Held B.W."/>
            <person name="Riley R."/>
            <person name="Nagy L.G."/>
            <person name="Koehler G."/>
            <person name="Ransdell A.S."/>
            <person name="Younus H."/>
            <person name="Chow J."/>
            <person name="Chiniquy J."/>
            <person name="Lipzen A."/>
            <person name="Tritt A."/>
            <person name="Sun H."/>
            <person name="Haridas S."/>
            <person name="LaButti K."/>
            <person name="Ohm R.A."/>
            <person name="Kues U."/>
            <person name="Blanchette R.A."/>
            <person name="Grigoriev I.V."/>
            <person name="Minto R.E."/>
            <person name="Hibbett D.S."/>
        </authorList>
    </citation>
    <scope>NUCLEOTIDE SEQUENCE [LARGE SCALE GENOMIC DNA]</scope>
    <source>
        <strain evidence="9 10">FP15055 ss-10</strain>
    </source>
</reference>
<dbReference type="CDD" id="cd15497">
    <property type="entry name" value="PHD1_Snt2p_like"/>
    <property type="match status" value="1"/>
</dbReference>
<proteinExistence type="predicted"/>
<feature type="region of interest" description="Disordered" evidence="5">
    <location>
        <begin position="533"/>
        <end position="561"/>
    </location>
</feature>
<dbReference type="CDD" id="cd15571">
    <property type="entry name" value="ePHD"/>
    <property type="match status" value="1"/>
</dbReference>
<evidence type="ECO:0008006" key="11">
    <source>
        <dbReference type="Google" id="ProtNLM"/>
    </source>
</evidence>
<dbReference type="GO" id="GO:0048189">
    <property type="term" value="C:Lid2 complex"/>
    <property type="evidence" value="ECO:0007669"/>
    <property type="project" value="TreeGrafter"/>
</dbReference>
<dbReference type="GO" id="GO:0004842">
    <property type="term" value="F:ubiquitin-protein transferase activity"/>
    <property type="evidence" value="ECO:0007669"/>
    <property type="project" value="TreeGrafter"/>
</dbReference>